<protein>
    <submittedName>
        <fullName evidence="3">Uncharacterized protein</fullName>
    </submittedName>
</protein>
<evidence type="ECO:0000256" key="1">
    <source>
        <dbReference type="SAM" id="MobiDB-lite"/>
    </source>
</evidence>
<sequence length="292" mass="32070">MRLISSILFLLHTASLAITFKLITDGPLLGTSLPPNEALLGTSLPPNEALLGTSLPPNEAPQGTPLNFLTEDSLQVITEAPPPDPLLGTLQPPNKAPLGTLRPSKIPHRGAPLNLLPDEQPKKPPFEETPIAFFTIPGTHATAPPNLSPDEAPSDLSQKEAPSVVLQKGTPLDLSQDEERSSAAPHLAGEKESRRLAQEGRDLERFLETARLVELRAFEYLVRDDWQILINKRETGDQVAKITGGLGGRIYRLKARLQTPVRTIFEDLRDNMETAPTWNPTLQYHKILKVRS</sequence>
<dbReference type="AlphaFoldDB" id="A0A7R8WVA4"/>
<feature type="region of interest" description="Disordered" evidence="1">
    <location>
        <begin position="84"/>
        <end position="195"/>
    </location>
</feature>
<evidence type="ECO:0000256" key="2">
    <source>
        <dbReference type="SAM" id="SignalP"/>
    </source>
</evidence>
<dbReference type="InterPro" id="IPR023393">
    <property type="entry name" value="START-like_dom_sf"/>
</dbReference>
<feature type="chain" id="PRO_5043647021" evidence="2">
    <location>
        <begin position="20"/>
        <end position="292"/>
    </location>
</feature>
<name>A0A7R8WVA4_9CRUS</name>
<accession>A0A7R8WVA4</accession>
<evidence type="ECO:0000313" key="3">
    <source>
        <dbReference type="EMBL" id="CAD7235155.1"/>
    </source>
</evidence>
<keyword evidence="2" id="KW-0732">Signal</keyword>
<gene>
    <name evidence="3" type="ORF">CTOB1V02_LOCUS12971</name>
</gene>
<feature type="signal peptide" evidence="2">
    <location>
        <begin position="1"/>
        <end position="19"/>
    </location>
</feature>
<proteinExistence type="predicted"/>
<feature type="non-terminal residue" evidence="3">
    <location>
        <position position="1"/>
    </location>
</feature>
<dbReference type="EMBL" id="OB671464">
    <property type="protein sequence ID" value="CAD7235155.1"/>
    <property type="molecule type" value="Genomic_DNA"/>
</dbReference>
<organism evidence="3">
    <name type="scientific">Cyprideis torosa</name>
    <dbReference type="NCBI Taxonomy" id="163714"/>
    <lineage>
        <taxon>Eukaryota</taxon>
        <taxon>Metazoa</taxon>
        <taxon>Ecdysozoa</taxon>
        <taxon>Arthropoda</taxon>
        <taxon>Crustacea</taxon>
        <taxon>Oligostraca</taxon>
        <taxon>Ostracoda</taxon>
        <taxon>Podocopa</taxon>
        <taxon>Podocopida</taxon>
        <taxon>Cytherocopina</taxon>
        <taxon>Cytheroidea</taxon>
        <taxon>Cytherideidae</taxon>
        <taxon>Cyprideis</taxon>
    </lineage>
</organism>
<dbReference type="Gene3D" id="3.30.530.20">
    <property type="match status" value="1"/>
</dbReference>
<reference evidence="3" key="1">
    <citation type="submission" date="2020-11" db="EMBL/GenBank/DDBJ databases">
        <authorList>
            <person name="Tran Van P."/>
        </authorList>
    </citation>
    <scope>NUCLEOTIDE SEQUENCE</scope>
</reference>